<reference evidence="4" key="1">
    <citation type="submission" date="2021-09" db="EMBL/GenBank/DDBJ databases">
        <authorList>
            <person name="Martin H S."/>
        </authorList>
    </citation>
    <scope>NUCLEOTIDE SEQUENCE</scope>
</reference>
<sequence length="129" mass="14053">MKLLTLVTIFAVAVSTHARTAVRQQSVSGHITSLSDKDARQKASVHPAFANAGTKAGLEIWRIEVDPLISSMNKGDVFILDVDSSILVYVGSSAKNVEKLKAISIANQIRDQDHNGRGKVEIIGEWRMI</sequence>
<dbReference type="GO" id="GO:0051015">
    <property type="term" value="F:actin filament binding"/>
    <property type="evidence" value="ECO:0007669"/>
    <property type="project" value="InterPro"/>
</dbReference>
<dbReference type="GO" id="GO:0015629">
    <property type="term" value="C:actin cytoskeleton"/>
    <property type="evidence" value="ECO:0007669"/>
    <property type="project" value="TreeGrafter"/>
</dbReference>
<evidence type="ECO:0000259" key="3">
    <source>
        <dbReference type="Pfam" id="PF00626"/>
    </source>
</evidence>
<organism evidence="4 5">
    <name type="scientific">Danaus chrysippus</name>
    <name type="common">African queen</name>
    <dbReference type="NCBI Taxonomy" id="151541"/>
    <lineage>
        <taxon>Eukaryota</taxon>
        <taxon>Metazoa</taxon>
        <taxon>Ecdysozoa</taxon>
        <taxon>Arthropoda</taxon>
        <taxon>Hexapoda</taxon>
        <taxon>Insecta</taxon>
        <taxon>Pterygota</taxon>
        <taxon>Neoptera</taxon>
        <taxon>Endopterygota</taxon>
        <taxon>Lepidoptera</taxon>
        <taxon>Glossata</taxon>
        <taxon>Ditrysia</taxon>
        <taxon>Papilionoidea</taxon>
        <taxon>Nymphalidae</taxon>
        <taxon>Danainae</taxon>
        <taxon>Danaini</taxon>
        <taxon>Danaina</taxon>
        <taxon>Danaus</taxon>
        <taxon>Anosia</taxon>
    </lineage>
</organism>
<comment type="caution">
    <text evidence="4">The sequence shown here is derived from an EMBL/GenBank/DDBJ whole genome shotgun (WGS) entry which is preliminary data.</text>
</comment>
<keyword evidence="5" id="KW-1185">Reference proteome</keyword>
<dbReference type="AlphaFoldDB" id="A0A8J2R2H0"/>
<dbReference type="GO" id="GO:0005546">
    <property type="term" value="F:phosphatidylinositol-4,5-bisphosphate binding"/>
    <property type="evidence" value="ECO:0007669"/>
    <property type="project" value="TreeGrafter"/>
</dbReference>
<feature type="domain" description="Gelsolin-like" evidence="3">
    <location>
        <begin position="68"/>
        <end position="120"/>
    </location>
</feature>
<dbReference type="InterPro" id="IPR007123">
    <property type="entry name" value="Gelsolin-like_dom"/>
</dbReference>
<dbReference type="Gene3D" id="3.40.20.10">
    <property type="entry name" value="Severin"/>
    <property type="match status" value="1"/>
</dbReference>
<dbReference type="GO" id="GO:0051014">
    <property type="term" value="P:actin filament severing"/>
    <property type="evidence" value="ECO:0007669"/>
    <property type="project" value="TreeGrafter"/>
</dbReference>
<dbReference type="GO" id="GO:0008154">
    <property type="term" value="P:actin polymerization or depolymerization"/>
    <property type="evidence" value="ECO:0007669"/>
    <property type="project" value="TreeGrafter"/>
</dbReference>
<evidence type="ECO:0000256" key="2">
    <source>
        <dbReference type="SAM" id="SignalP"/>
    </source>
</evidence>
<dbReference type="SUPFAM" id="SSF55753">
    <property type="entry name" value="Actin depolymerizing proteins"/>
    <property type="match status" value="1"/>
</dbReference>
<dbReference type="GO" id="GO:0005737">
    <property type="term" value="C:cytoplasm"/>
    <property type="evidence" value="ECO:0007669"/>
    <property type="project" value="TreeGrafter"/>
</dbReference>
<dbReference type="Pfam" id="PF00626">
    <property type="entry name" value="Gelsolin"/>
    <property type="match status" value="1"/>
</dbReference>
<accession>A0A8J2R2H0</accession>
<evidence type="ECO:0000313" key="4">
    <source>
        <dbReference type="EMBL" id="CAG9577642.1"/>
    </source>
</evidence>
<dbReference type="Proteomes" id="UP000789524">
    <property type="component" value="Unassembled WGS sequence"/>
</dbReference>
<name>A0A8J2R2H0_9NEOP</name>
<proteinExistence type="predicted"/>
<gene>
    <name evidence="4" type="ORF">DCHRY22_LOCUS12456</name>
</gene>
<evidence type="ECO:0000313" key="5">
    <source>
        <dbReference type="Proteomes" id="UP000789524"/>
    </source>
</evidence>
<dbReference type="GO" id="GO:0051016">
    <property type="term" value="P:barbed-end actin filament capping"/>
    <property type="evidence" value="ECO:0007669"/>
    <property type="project" value="TreeGrafter"/>
</dbReference>
<dbReference type="PANTHER" id="PTHR11977:SF123">
    <property type="entry name" value="GELSOLIN"/>
    <property type="match status" value="1"/>
</dbReference>
<evidence type="ECO:0000256" key="1">
    <source>
        <dbReference type="ARBA" id="ARBA00022737"/>
    </source>
</evidence>
<feature type="chain" id="PRO_5035160761" evidence="2">
    <location>
        <begin position="19"/>
        <end position="129"/>
    </location>
</feature>
<feature type="signal peptide" evidence="2">
    <location>
        <begin position="1"/>
        <end position="18"/>
    </location>
</feature>
<dbReference type="OrthoDB" id="6375767at2759"/>
<dbReference type="EMBL" id="CAKASE010000076">
    <property type="protein sequence ID" value="CAG9577642.1"/>
    <property type="molecule type" value="Genomic_DNA"/>
</dbReference>
<dbReference type="InterPro" id="IPR007122">
    <property type="entry name" value="Villin/Gelsolin"/>
</dbReference>
<dbReference type="PANTHER" id="PTHR11977">
    <property type="entry name" value="VILLIN"/>
    <property type="match status" value="1"/>
</dbReference>
<keyword evidence="2" id="KW-0732">Signal</keyword>
<protein>
    <submittedName>
        <fullName evidence="4">(African queen) hypothetical protein</fullName>
    </submittedName>
</protein>
<dbReference type="InterPro" id="IPR029006">
    <property type="entry name" value="ADF-H/Gelsolin-like_dom_sf"/>
</dbReference>
<keyword evidence="1" id="KW-0677">Repeat</keyword>